<dbReference type="InterPro" id="IPR036851">
    <property type="entry name" value="Chloroperoxidase-like_sf"/>
</dbReference>
<proteinExistence type="inferred from homology"/>
<evidence type="ECO:0000313" key="9">
    <source>
        <dbReference type="Proteomes" id="UP000245464"/>
    </source>
</evidence>
<name>A0A5M9L362_9PLEO</name>
<comment type="cofactor">
    <cofactor evidence="1">
        <name>heme b</name>
        <dbReference type="ChEBI" id="CHEBI:60344"/>
    </cofactor>
</comment>
<reference evidence="8" key="1">
    <citation type="journal article" date="2018" name="BMC Genomics">
        <title>Comparative genomics of the wheat fungal pathogen Pyrenophora tritici-repentis reveals chromosomal variations and genome plasticity.</title>
        <authorList>
            <person name="Moolhuijzen P."/>
            <person name="See P.T."/>
            <person name="Hane J.K."/>
            <person name="Shi G."/>
            <person name="Liu Z."/>
            <person name="Oliver R.P."/>
            <person name="Moffat C.S."/>
        </authorList>
    </citation>
    <scope>NUCLEOTIDE SEQUENCE [LARGE SCALE GENOMIC DNA]</scope>
    <source>
        <strain evidence="8">M4</strain>
    </source>
</reference>
<dbReference type="GO" id="GO:0046872">
    <property type="term" value="F:metal ion binding"/>
    <property type="evidence" value="ECO:0007669"/>
    <property type="project" value="UniProtKB-KW"/>
</dbReference>
<evidence type="ECO:0000256" key="3">
    <source>
        <dbReference type="ARBA" id="ARBA00022617"/>
    </source>
</evidence>
<dbReference type="GeneID" id="6342563"/>
<evidence type="ECO:0000256" key="1">
    <source>
        <dbReference type="ARBA" id="ARBA00001970"/>
    </source>
</evidence>
<dbReference type="GO" id="GO:0004601">
    <property type="term" value="F:peroxidase activity"/>
    <property type="evidence" value="ECO:0007669"/>
    <property type="project" value="UniProtKB-KW"/>
</dbReference>
<dbReference type="SUPFAM" id="SSF47571">
    <property type="entry name" value="Cloroperoxidase"/>
    <property type="match status" value="1"/>
</dbReference>
<protein>
    <submittedName>
        <fullName evidence="8">Putative heme-thiolate peroxidase aromatic peroxygenase protein</fullName>
    </submittedName>
</protein>
<evidence type="ECO:0000256" key="7">
    <source>
        <dbReference type="ARBA" id="ARBA00025795"/>
    </source>
</evidence>
<dbReference type="Gene3D" id="1.10.489.10">
    <property type="entry name" value="Chloroperoxidase-like"/>
    <property type="match status" value="1"/>
</dbReference>
<dbReference type="RefSeq" id="XP_001934658.2">
    <property type="nucleotide sequence ID" value="XM_001934623.2"/>
</dbReference>
<accession>A0A5M9L362</accession>
<comment type="similarity">
    <text evidence="7">Belongs to the chloroperoxidase family.</text>
</comment>
<dbReference type="KEGG" id="ptrr:6342563"/>
<comment type="caution">
    <text evidence="8">The sequence shown here is derived from an EMBL/GenBank/DDBJ whole genome shotgun (WGS) entry which is preliminary data.</text>
</comment>
<dbReference type="InterPro" id="IPR000028">
    <property type="entry name" value="Chloroperoxidase"/>
</dbReference>
<keyword evidence="2 8" id="KW-0575">Peroxidase</keyword>
<dbReference type="Proteomes" id="UP000245464">
    <property type="component" value="Chromosome 4"/>
</dbReference>
<keyword evidence="3" id="KW-0349">Heme</keyword>
<evidence type="ECO:0000256" key="5">
    <source>
        <dbReference type="ARBA" id="ARBA00023002"/>
    </source>
</evidence>
<evidence type="ECO:0000313" key="8">
    <source>
        <dbReference type="EMBL" id="KAF7571420.1"/>
    </source>
</evidence>
<gene>
    <name evidence="8" type="ORF">PtrM4_089200</name>
</gene>
<dbReference type="PANTHER" id="PTHR33577:SF15">
    <property type="entry name" value="HEME HALOPEROXIDASE FAMILY PROFILE DOMAIN-CONTAINING PROTEIN"/>
    <property type="match status" value="1"/>
</dbReference>
<dbReference type="PANTHER" id="PTHR33577">
    <property type="entry name" value="STERIGMATOCYSTIN BIOSYNTHESIS PEROXIDASE STCC-RELATED"/>
    <property type="match status" value="1"/>
</dbReference>
<sequence>MSLGDDHNNLHAHQPFRIEAGHITRKSITQSIIFIVMHALSLLLLQAPFAAAYPWVAGEPGVNSGLFRQARQAEKRQENCPFNPVHKGAAPYTAPYTYVGAKNGLPGNGRGGIKVPADGDTAHAYTPPGPNDIRGPCPGLNAAANHNFLSHDGITTFEELVDAQQNVYNVGYDLAVLLAVLGVQAGGDVLTGKLSLGCDATSRTALLPLLGREPGLNGHNKFESDSSLTRNDYYTSGGDNYSFNGTLFANMKKVADRVSGGKFDRNTLSVYRSQRYGESLHENPNFFFGPLSLLLYGASSFLYELFPSYGPQGTPNLATIKSFYGAVEDPSAEGGWRHVPERIPENWFSRRTPYDVLRVTEEILAQYLQAPKLFGGNVGKDNFLALETPFDVIKNGKLPSTANLGCFLYQLATGPVPSMLSTVTDITGALLDFALTKLNPIFQNTGCPLKSQQGGGSGGGLLDGLLNG</sequence>
<dbReference type="AlphaFoldDB" id="A0A5M9L362"/>
<organism evidence="8 9">
    <name type="scientific">Pyrenophora tritici-repentis</name>
    <dbReference type="NCBI Taxonomy" id="45151"/>
    <lineage>
        <taxon>Eukaryota</taxon>
        <taxon>Fungi</taxon>
        <taxon>Dikarya</taxon>
        <taxon>Ascomycota</taxon>
        <taxon>Pezizomycotina</taxon>
        <taxon>Dothideomycetes</taxon>
        <taxon>Pleosporomycetidae</taxon>
        <taxon>Pleosporales</taxon>
        <taxon>Pleosporineae</taxon>
        <taxon>Pleosporaceae</taxon>
        <taxon>Pyrenophora</taxon>
    </lineage>
</organism>
<dbReference type="PROSITE" id="PS51405">
    <property type="entry name" value="HEME_HALOPEROXIDASE"/>
    <property type="match status" value="1"/>
</dbReference>
<evidence type="ECO:0000256" key="4">
    <source>
        <dbReference type="ARBA" id="ARBA00022723"/>
    </source>
</evidence>
<keyword evidence="6" id="KW-0408">Iron</keyword>
<dbReference type="EMBL" id="NQIK02000004">
    <property type="protein sequence ID" value="KAF7571420.1"/>
    <property type="molecule type" value="Genomic_DNA"/>
</dbReference>
<dbReference type="Pfam" id="PF01328">
    <property type="entry name" value="Peroxidase_2"/>
    <property type="match status" value="1"/>
</dbReference>
<keyword evidence="5" id="KW-0560">Oxidoreductase</keyword>
<evidence type="ECO:0000256" key="6">
    <source>
        <dbReference type="ARBA" id="ARBA00023004"/>
    </source>
</evidence>
<evidence type="ECO:0000256" key="2">
    <source>
        <dbReference type="ARBA" id="ARBA00022559"/>
    </source>
</evidence>
<keyword evidence="4" id="KW-0479">Metal-binding</keyword>